<evidence type="ECO:0000256" key="1">
    <source>
        <dbReference type="SAM" id="MobiDB-lite"/>
    </source>
</evidence>
<accession>G5C9S9</accession>
<proteinExistence type="predicted"/>
<gene>
    <name evidence="2" type="ORF">GW7_18578</name>
</gene>
<dbReference type="EMBL" id="JH174071">
    <property type="protein sequence ID" value="EHB18290.1"/>
    <property type="molecule type" value="Genomic_DNA"/>
</dbReference>
<sequence length="157" mass="17344">MHLRKGQGLPSHLMVGGSSPSFSSTGGRVSFPQHLCSSVVPLRRFLAARPRAPGWGGILSVPEWVWSRQPHEDVFPLRTLWTWARSGGQRLRGDSRTRGSSGSDSTGAHFTCYLQRAFEFGCCSLCEVPVCCQHLGFSLESGFRTPVPHLEWGVENF</sequence>
<organism evidence="2 3">
    <name type="scientific">Heterocephalus glaber</name>
    <name type="common">Naked mole rat</name>
    <dbReference type="NCBI Taxonomy" id="10181"/>
    <lineage>
        <taxon>Eukaryota</taxon>
        <taxon>Metazoa</taxon>
        <taxon>Chordata</taxon>
        <taxon>Craniata</taxon>
        <taxon>Vertebrata</taxon>
        <taxon>Euteleostomi</taxon>
        <taxon>Mammalia</taxon>
        <taxon>Eutheria</taxon>
        <taxon>Euarchontoglires</taxon>
        <taxon>Glires</taxon>
        <taxon>Rodentia</taxon>
        <taxon>Hystricomorpha</taxon>
        <taxon>Bathyergidae</taxon>
        <taxon>Heterocephalus</taxon>
    </lineage>
</organism>
<dbReference type="AlphaFoldDB" id="G5C9S9"/>
<evidence type="ECO:0000313" key="2">
    <source>
        <dbReference type="EMBL" id="EHB18290.1"/>
    </source>
</evidence>
<feature type="region of interest" description="Disordered" evidence="1">
    <location>
        <begin position="1"/>
        <end position="20"/>
    </location>
</feature>
<name>G5C9S9_HETGA</name>
<evidence type="ECO:0000313" key="3">
    <source>
        <dbReference type="Proteomes" id="UP000006813"/>
    </source>
</evidence>
<protein>
    <submittedName>
        <fullName evidence="2">Uncharacterized protein</fullName>
    </submittedName>
</protein>
<reference evidence="2 3" key="1">
    <citation type="journal article" date="2011" name="Nature">
        <title>Genome sequencing reveals insights into physiology and longevity of the naked mole rat.</title>
        <authorList>
            <person name="Kim E.B."/>
            <person name="Fang X."/>
            <person name="Fushan A.A."/>
            <person name="Huang Z."/>
            <person name="Lobanov A.V."/>
            <person name="Han L."/>
            <person name="Marino S.M."/>
            <person name="Sun X."/>
            <person name="Turanov A.A."/>
            <person name="Yang P."/>
            <person name="Yim S.H."/>
            <person name="Zhao X."/>
            <person name="Kasaikina M.V."/>
            <person name="Stoletzki N."/>
            <person name="Peng C."/>
            <person name="Polak P."/>
            <person name="Xiong Z."/>
            <person name="Kiezun A."/>
            <person name="Zhu Y."/>
            <person name="Chen Y."/>
            <person name="Kryukov G.V."/>
            <person name="Zhang Q."/>
            <person name="Peshkin L."/>
            <person name="Yang L."/>
            <person name="Bronson R.T."/>
            <person name="Buffenstein R."/>
            <person name="Wang B."/>
            <person name="Han C."/>
            <person name="Li Q."/>
            <person name="Chen L."/>
            <person name="Zhao W."/>
            <person name="Sunyaev S.R."/>
            <person name="Park T.J."/>
            <person name="Zhang G."/>
            <person name="Wang J."/>
            <person name="Gladyshev V.N."/>
        </authorList>
    </citation>
    <scope>NUCLEOTIDE SEQUENCE [LARGE SCALE GENOMIC DNA]</scope>
</reference>
<dbReference type="InParanoid" id="G5C9S9"/>
<dbReference type="Proteomes" id="UP000006813">
    <property type="component" value="Unassembled WGS sequence"/>
</dbReference>